<dbReference type="RefSeq" id="WP_105728400.1">
    <property type="nucleotide sequence ID" value="NZ_PVLR01000007.1"/>
</dbReference>
<evidence type="ECO:0000313" key="2">
    <source>
        <dbReference type="Proteomes" id="UP000238326"/>
    </source>
</evidence>
<comment type="caution">
    <text evidence="1">The sequence shown here is derived from an EMBL/GenBank/DDBJ whole genome shotgun (WGS) entry which is preliminary data.</text>
</comment>
<sequence>MDLQSYQRSLRRLVIGGTATPDDPPYAQGLTGSTGLAVVREVIGFWRAHALERYCVLSAGWLKRQGRFEHEISRFIASGEFSPDVAEAGQQFMRQLSRDSDPLLQALARFEIALHETRTDPGQYRSVDWPCDPEPILAAILDGHEPEITGQPGPHRVTVSRALPGGYACTALPEPGSG</sequence>
<dbReference type="OrthoDB" id="8772298at2"/>
<organism evidence="1 2">
    <name type="scientific">Malikia spinosa</name>
    <dbReference type="NCBI Taxonomy" id="86180"/>
    <lineage>
        <taxon>Bacteria</taxon>
        <taxon>Pseudomonadati</taxon>
        <taxon>Pseudomonadota</taxon>
        <taxon>Betaproteobacteria</taxon>
        <taxon>Burkholderiales</taxon>
        <taxon>Comamonadaceae</taxon>
        <taxon>Malikia</taxon>
    </lineage>
</organism>
<evidence type="ECO:0000313" key="1">
    <source>
        <dbReference type="EMBL" id="PRD70071.1"/>
    </source>
</evidence>
<keyword evidence="2" id="KW-1185">Reference proteome</keyword>
<dbReference type="Proteomes" id="UP000238326">
    <property type="component" value="Unassembled WGS sequence"/>
</dbReference>
<dbReference type="EMBL" id="PVLR01000007">
    <property type="protein sequence ID" value="PRD70071.1"/>
    <property type="molecule type" value="Genomic_DNA"/>
</dbReference>
<protein>
    <submittedName>
        <fullName evidence="1">Uncharacterized protein</fullName>
    </submittedName>
</protein>
<gene>
    <name evidence="1" type="ORF">C6P61_02760</name>
</gene>
<name>A0A2S9KHZ8_9BURK</name>
<dbReference type="AlphaFoldDB" id="A0A2S9KHZ8"/>
<accession>A0A2S9KHZ8</accession>
<proteinExistence type="predicted"/>
<reference evidence="1 2" key="1">
    <citation type="submission" date="2018-03" db="EMBL/GenBank/DDBJ databases">
        <title>Comparative genomics illustrates the genes involved in a hyperalkaliphilic mechanisms of Serpentinomonas isolated from highly-alkaline calcium-rich serpentinized springs.</title>
        <authorList>
            <person name="Suzuki S."/>
            <person name="Ishii S."/>
            <person name="Walworth N."/>
            <person name="Bird L."/>
            <person name="Kuenen J.G."/>
            <person name="Nealson K.H."/>
        </authorList>
    </citation>
    <scope>NUCLEOTIDE SEQUENCE [LARGE SCALE GENOMIC DNA]</scope>
    <source>
        <strain evidence="1 2">83</strain>
    </source>
</reference>